<organism evidence="1 2">
    <name type="scientific">Eretmocerus hayati</name>
    <dbReference type="NCBI Taxonomy" id="131215"/>
    <lineage>
        <taxon>Eukaryota</taxon>
        <taxon>Metazoa</taxon>
        <taxon>Ecdysozoa</taxon>
        <taxon>Arthropoda</taxon>
        <taxon>Hexapoda</taxon>
        <taxon>Insecta</taxon>
        <taxon>Pterygota</taxon>
        <taxon>Neoptera</taxon>
        <taxon>Endopterygota</taxon>
        <taxon>Hymenoptera</taxon>
        <taxon>Apocrita</taxon>
        <taxon>Proctotrupomorpha</taxon>
        <taxon>Chalcidoidea</taxon>
        <taxon>Aphelinidae</taxon>
        <taxon>Aphelininae</taxon>
        <taxon>Eretmocerus</taxon>
    </lineage>
</organism>
<evidence type="ECO:0000313" key="1">
    <source>
        <dbReference type="EMBL" id="KAJ8672181.1"/>
    </source>
</evidence>
<dbReference type="EMBL" id="CM056743">
    <property type="protein sequence ID" value="KAJ8672181.1"/>
    <property type="molecule type" value="Genomic_DNA"/>
</dbReference>
<protein>
    <submittedName>
        <fullName evidence="1">Uncharacterized protein</fullName>
    </submittedName>
</protein>
<proteinExistence type="predicted"/>
<evidence type="ECO:0000313" key="2">
    <source>
        <dbReference type="Proteomes" id="UP001239111"/>
    </source>
</evidence>
<keyword evidence="2" id="KW-1185">Reference proteome</keyword>
<dbReference type="Proteomes" id="UP001239111">
    <property type="component" value="Chromosome 3"/>
</dbReference>
<sequence length="152" mass="16734">MDSFLTTTEELNQTISYLKYRLMLVRLTHCLIQLRMTRGVDVKIAPHPTGDISTPEGPVLVTQESVESLVLKLDSSYRVLSGDSVRTGKRGCVNDSAESCGHQRRRTLSEDSVMDEQMDTPAVDNTMEQSSQPKNFQLTADAGAHPGAIDPP</sequence>
<comment type="caution">
    <text evidence="1">The sequence shown here is derived from an EMBL/GenBank/DDBJ whole genome shotgun (WGS) entry which is preliminary data.</text>
</comment>
<gene>
    <name evidence="1" type="ORF">QAD02_003440</name>
</gene>
<accession>A0ACC2NMP4</accession>
<name>A0ACC2NMP4_9HYME</name>
<reference evidence="1" key="1">
    <citation type="submission" date="2023-04" db="EMBL/GenBank/DDBJ databases">
        <title>A chromosome-level genome assembly of the parasitoid wasp Eretmocerus hayati.</title>
        <authorList>
            <person name="Zhong Y."/>
            <person name="Liu S."/>
            <person name="Liu Y."/>
        </authorList>
    </citation>
    <scope>NUCLEOTIDE SEQUENCE</scope>
    <source>
        <strain evidence="1">ZJU_SS_LIU_2023</strain>
    </source>
</reference>